<gene>
    <name evidence="1" type="ORF">C5167_037023</name>
</gene>
<sequence length="59" mass="7150">MKMLYEEMTRKVELVMEQGFVDDDMLNSEKEHQFFVQWKVTDGFTRQNHPTLIQKISQN</sequence>
<accession>A0A4Y7I5K8</accession>
<protein>
    <submittedName>
        <fullName evidence="1">Uncharacterized protein</fullName>
    </submittedName>
</protein>
<name>A0A4Y7I5K8_PAPSO</name>
<dbReference type="EMBL" id="CM010715">
    <property type="protein sequence ID" value="RZC44074.1"/>
    <property type="molecule type" value="Genomic_DNA"/>
</dbReference>
<dbReference type="Proteomes" id="UP000316621">
    <property type="component" value="Chromosome 1"/>
</dbReference>
<dbReference type="Gramene" id="RZC44074">
    <property type="protein sequence ID" value="RZC44074"/>
    <property type="gene ID" value="C5167_037023"/>
</dbReference>
<evidence type="ECO:0000313" key="1">
    <source>
        <dbReference type="EMBL" id="RZC44074.1"/>
    </source>
</evidence>
<evidence type="ECO:0000313" key="2">
    <source>
        <dbReference type="Proteomes" id="UP000316621"/>
    </source>
</evidence>
<proteinExistence type="predicted"/>
<dbReference type="AlphaFoldDB" id="A0A4Y7I5K8"/>
<organism evidence="1 2">
    <name type="scientific">Papaver somniferum</name>
    <name type="common">Opium poppy</name>
    <dbReference type="NCBI Taxonomy" id="3469"/>
    <lineage>
        <taxon>Eukaryota</taxon>
        <taxon>Viridiplantae</taxon>
        <taxon>Streptophyta</taxon>
        <taxon>Embryophyta</taxon>
        <taxon>Tracheophyta</taxon>
        <taxon>Spermatophyta</taxon>
        <taxon>Magnoliopsida</taxon>
        <taxon>Ranunculales</taxon>
        <taxon>Papaveraceae</taxon>
        <taxon>Papaveroideae</taxon>
        <taxon>Papaver</taxon>
    </lineage>
</organism>
<keyword evidence="2" id="KW-1185">Reference proteome</keyword>
<reference evidence="1 2" key="1">
    <citation type="journal article" date="2018" name="Science">
        <title>The opium poppy genome and morphinan production.</title>
        <authorList>
            <person name="Guo L."/>
            <person name="Winzer T."/>
            <person name="Yang X."/>
            <person name="Li Y."/>
            <person name="Ning Z."/>
            <person name="He Z."/>
            <person name="Teodor R."/>
            <person name="Lu Y."/>
            <person name="Bowser T.A."/>
            <person name="Graham I.A."/>
            <person name="Ye K."/>
        </authorList>
    </citation>
    <scope>NUCLEOTIDE SEQUENCE [LARGE SCALE GENOMIC DNA]</scope>
    <source>
        <strain evidence="2">cv. HN1</strain>
        <tissue evidence="1">Leaves</tissue>
    </source>
</reference>